<dbReference type="PATRIC" id="fig|1300342.3.peg.3314"/>
<name>A0A160DYC4_9GAMM</name>
<dbReference type="RefSeq" id="WP_067650168.1">
    <property type="nucleotide sequence ID" value="NZ_CP015249.1"/>
</dbReference>
<dbReference type="InterPro" id="IPR029069">
    <property type="entry name" value="HotDog_dom_sf"/>
</dbReference>
<dbReference type="AlphaFoldDB" id="A0A160DYC4"/>
<dbReference type="SUPFAM" id="SSF54637">
    <property type="entry name" value="Thioesterase/thiol ester dehydrase-isomerase"/>
    <property type="match status" value="1"/>
</dbReference>
<evidence type="ECO:0000313" key="2">
    <source>
        <dbReference type="Proteomes" id="UP000076830"/>
    </source>
</evidence>
<dbReference type="STRING" id="1300342.I596_3392"/>
<keyword evidence="2" id="KW-1185">Reference proteome</keyword>
<organism evidence="1 2">
    <name type="scientific">Dokdonella koreensis DS-123</name>
    <dbReference type="NCBI Taxonomy" id="1300342"/>
    <lineage>
        <taxon>Bacteria</taxon>
        <taxon>Pseudomonadati</taxon>
        <taxon>Pseudomonadota</taxon>
        <taxon>Gammaproteobacteria</taxon>
        <taxon>Lysobacterales</taxon>
        <taxon>Rhodanobacteraceae</taxon>
        <taxon>Dokdonella</taxon>
    </lineage>
</organism>
<dbReference type="EMBL" id="CP015249">
    <property type="protein sequence ID" value="ANB19381.1"/>
    <property type="molecule type" value="Genomic_DNA"/>
</dbReference>
<reference evidence="1 2" key="1">
    <citation type="submission" date="2016-04" db="EMBL/GenBank/DDBJ databases">
        <title>Complete genome sequence of Dokdonella koreensis DS-123T.</title>
        <authorList>
            <person name="Kim J.F."/>
            <person name="Lee H."/>
            <person name="Kwak M.-J."/>
        </authorList>
    </citation>
    <scope>NUCLEOTIDE SEQUENCE [LARGE SCALE GENOMIC DNA]</scope>
    <source>
        <strain evidence="1 2">DS-123</strain>
    </source>
</reference>
<sequence length="159" mass="17093">MTPITVPVADLLPHAGRMRLLDRAIEGDAEHLVAEVDIRPDGLFFDGTGVGGWVGIEYMAQAIAAWAGLKARAGGGTPRIGFLLGSRRYRCEVAHFLPGQTLRVRIRCDYLADNGLGQFDCRIDIDGTPVATAALTVYEPADPAALLQRAAHDRQDAPT</sequence>
<dbReference type="OrthoDB" id="9800188at2"/>
<evidence type="ECO:0000313" key="1">
    <source>
        <dbReference type="EMBL" id="ANB19381.1"/>
    </source>
</evidence>
<dbReference type="Proteomes" id="UP000076830">
    <property type="component" value="Chromosome"/>
</dbReference>
<dbReference type="Gene3D" id="3.10.129.10">
    <property type="entry name" value="Hotdog Thioesterase"/>
    <property type="match status" value="1"/>
</dbReference>
<proteinExistence type="predicted"/>
<dbReference type="PIRSF" id="PIRSF020565">
    <property type="entry name" value="3Ho_Ac_ACP_DH_prd"/>
    <property type="match status" value="1"/>
</dbReference>
<accession>A0A160DYC4</accession>
<dbReference type="Pfam" id="PF22817">
    <property type="entry name" value="ApeP-like"/>
    <property type="match status" value="1"/>
</dbReference>
<dbReference type="CDD" id="cd01289">
    <property type="entry name" value="FabA_like"/>
    <property type="match status" value="1"/>
</dbReference>
<protein>
    <submittedName>
        <fullName evidence="1">3-hydroxydecanoyl-[ACP] dehydratase</fullName>
    </submittedName>
</protein>
<dbReference type="InterPro" id="IPR016776">
    <property type="entry name" value="ApeP-like_dehydratase"/>
</dbReference>
<gene>
    <name evidence="1" type="ORF">I596_3392</name>
</gene>
<dbReference type="KEGG" id="dko:I596_3392"/>